<organism evidence="4 6">
    <name type="scientific">Eggerthella sinensis</name>
    <dbReference type="NCBI Taxonomy" id="242230"/>
    <lineage>
        <taxon>Bacteria</taxon>
        <taxon>Bacillati</taxon>
        <taxon>Actinomycetota</taxon>
        <taxon>Coriobacteriia</taxon>
        <taxon>Eggerthellales</taxon>
        <taxon>Eggerthellaceae</taxon>
        <taxon>Eggerthella</taxon>
    </lineage>
</organism>
<protein>
    <submittedName>
        <fullName evidence="4">TrmB family transcriptional regulator</fullName>
    </submittedName>
</protein>
<feature type="compositionally biased region" description="Polar residues" evidence="1">
    <location>
        <begin position="1"/>
        <end position="13"/>
    </location>
</feature>
<dbReference type="Proteomes" id="UP000270112">
    <property type="component" value="Unassembled WGS sequence"/>
</dbReference>
<evidence type="ECO:0000313" key="6">
    <source>
        <dbReference type="Proteomes" id="UP000270112"/>
    </source>
</evidence>
<feature type="domain" description="Histidine kinase/HSP90-like ATPase" evidence="2">
    <location>
        <begin position="82"/>
        <end position="189"/>
    </location>
</feature>
<comment type="caution">
    <text evidence="4">The sequence shown here is derived from an EMBL/GenBank/DDBJ whole genome shotgun (WGS) entry which is preliminary data.</text>
</comment>
<reference evidence="6" key="2">
    <citation type="submission" date="2018-05" db="EMBL/GenBank/DDBJ databases">
        <title>Genome Sequencing of selected type strains of the family Eggerthellaceae.</title>
        <authorList>
            <person name="Danylec N."/>
            <person name="Stoll D.A."/>
            <person name="Doetsch A."/>
            <person name="Huch M."/>
        </authorList>
    </citation>
    <scope>NUCLEOTIDE SEQUENCE [LARGE SCALE GENOMIC DNA]</scope>
    <source>
        <strain evidence="6">DSM 16107</strain>
    </source>
</reference>
<dbReference type="InterPro" id="IPR003594">
    <property type="entry name" value="HATPase_dom"/>
</dbReference>
<dbReference type="InterPro" id="IPR002831">
    <property type="entry name" value="Tscrpt_reg_TrmB_N"/>
</dbReference>
<dbReference type="InterPro" id="IPR036890">
    <property type="entry name" value="HATPase_C_sf"/>
</dbReference>
<dbReference type="AlphaFoldDB" id="A0A3N0IZ02"/>
<feature type="compositionally biased region" description="Acidic residues" evidence="1">
    <location>
        <begin position="22"/>
        <end position="31"/>
    </location>
</feature>
<name>A0A3N0IZ02_9ACTN</name>
<feature type="region of interest" description="Disordered" evidence="1">
    <location>
        <begin position="190"/>
        <end position="211"/>
    </location>
</feature>
<feature type="region of interest" description="Disordered" evidence="1">
    <location>
        <begin position="1"/>
        <end position="32"/>
    </location>
</feature>
<dbReference type="Gene3D" id="3.30.565.10">
    <property type="entry name" value="Histidine kinase-like ATPase, C-terminal domain"/>
    <property type="match status" value="1"/>
</dbReference>
<accession>A0A3N0IZ02</accession>
<evidence type="ECO:0000313" key="3">
    <source>
        <dbReference type="EMBL" id="RDB71138.1"/>
    </source>
</evidence>
<dbReference type="EMBL" id="PPTT01000003">
    <property type="protein sequence ID" value="RDB71138.1"/>
    <property type="molecule type" value="Genomic_DNA"/>
</dbReference>
<sequence>MLNIESENGTPLDNQIEKADQQDESADDGTESFDYTQVRAVARIALYDDLRSAPRVTEIHPAPTAEFIESLASKIYEQAKSAGGTIPYTVIREVSENFIHARFAEATVSILDDGNTIRFADQGPGIPFKDQAQIPGFTSAVEPMKHYIRGVGSGLPIVKEYLDFSHGTITIEDNLGTGAVVTISLRPDGALSQPQEPFNPQDLAQQQQPQQPIYQDQYGYAAPQYPVESAPARPTYGYGAEQQPLMQPLMQPRYQQQQQYDPRYQQDPYAPQQGMPPYYQGGAPKYPVQGHAMAGQYPVAPLIPPLSQRERDFLPIFLNEGALGVTDLSRLTGVPQSSTYVTLSKLEENGLIEKTVGQKRILTDLGYHVANSL</sequence>
<evidence type="ECO:0000259" key="2">
    <source>
        <dbReference type="SMART" id="SM00387"/>
    </source>
</evidence>
<feature type="compositionally biased region" description="Low complexity" evidence="1">
    <location>
        <begin position="200"/>
        <end position="211"/>
    </location>
</feature>
<dbReference type="SMART" id="SM00387">
    <property type="entry name" value="HATPase_c"/>
    <property type="match status" value="1"/>
</dbReference>
<dbReference type="EMBL" id="QICC01000017">
    <property type="protein sequence ID" value="RNM42218.1"/>
    <property type="molecule type" value="Genomic_DNA"/>
</dbReference>
<proteinExistence type="predicted"/>
<dbReference type="Proteomes" id="UP000253817">
    <property type="component" value="Unassembled WGS sequence"/>
</dbReference>
<dbReference type="InterPro" id="IPR011991">
    <property type="entry name" value="ArsR-like_HTH"/>
</dbReference>
<dbReference type="OrthoDB" id="9815750at2"/>
<dbReference type="Pfam" id="PF01978">
    <property type="entry name" value="TrmB"/>
    <property type="match status" value="1"/>
</dbReference>
<reference evidence="3 5" key="1">
    <citation type="journal article" date="2018" name="Elife">
        <title>Discovery and characterization of a prevalent human gut bacterial enzyme sufficient for the inactivation of a family of plant toxins.</title>
        <authorList>
            <person name="Koppel N."/>
            <person name="Bisanz J.E."/>
            <person name="Pandelia M.E."/>
            <person name="Turnbaugh P.J."/>
            <person name="Balskus E.P."/>
        </authorList>
    </citation>
    <scope>NUCLEOTIDE SEQUENCE [LARGE SCALE GENOMIC DNA]</scope>
    <source>
        <strain evidence="3 5">DSM 16107</strain>
    </source>
</reference>
<dbReference type="SUPFAM" id="SSF46785">
    <property type="entry name" value="Winged helix' DNA-binding domain"/>
    <property type="match status" value="1"/>
</dbReference>
<dbReference type="InterPro" id="IPR036388">
    <property type="entry name" value="WH-like_DNA-bd_sf"/>
</dbReference>
<dbReference type="Pfam" id="PF02518">
    <property type="entry name" value="HATPase_c"/>
    <property type="match status" value="1"/>
</dbReference>
<evidence type="ECO:0000256" key="1">
    <source>
        <dbReference type="SAM" id="MobiDB-lite"/>
    </source>
</evidence>
<evidence type="ECO:0000313" key="5">
    <source>
        <dbReference type="Proteomes" id="UP000253817"/>
    </source>
</evidence>
<evidence type="ECO:0000313" key="4">
    <source>
        <dbReference type="EMBL" id="RNM42218.1"/>
    </source>
</evidence>
<dbReference type="Gene3D" id="1.10.10.10">
    <property type="entry name" value="Winged helix-like DNA-binding domain superfamily/Winged helix DNA-binding domain"/>
    <property type="match status" value="1"/>
</dbReference>
<dbReference type="CDD" id="cd00090">
    <property type="entry name" value="HTH_ARSR"/>
    <property type="match status" value="1"/>
</dbReference>
<reference evidence="4" key="3">
    <citation type="journal article" date="2019" name="Microbiol. Resour. Announc.">
        <title>Draft Genome Sequences of Type Strains of Gordonibacter faecihominis, Paraeggerthella hongkongensis, Parvibacter caecicola,Slackia equolifaciens, Slackia faecicanis, and Slackia isoflavoniconvertens.</title>
        <authorList>
            <person name="Danylec N."/>
            <person name="Stoll D.A."/>
            <person name="Dotsch A."/>
            <person name="Huch M."/>
        </authorList>
    </citation>
    <scope>NUCLEOTIDE SEQUENCE</scope>
    <source>
        <strain evidence="4">DSM 16107</strain>
    </source>
</reference>
<gene>
    <name evidence="3" type="ORF">C1876_02590</name>
    <name evidence="4" type="ORF">DMP09_06125</name>
</gene>
<keyword evidence="5" id="KW-1185">Reference proteome</keyword>
<dbReference type="SUPFAM" id="SSF55874">
    <property type="entry name" value="ATPase domain of HSP90 chaperone/DNA topoisomerase II/histidine kinase"/>
    <property type="match status" value="1"/>
</dbReference>
<dbReference type="InterPro" id="IPR036390">
    <property type="entry name" value="WH_DNA-bd_sf"/>
</dbReference>